<dbReference type="RefSeq" id="WP_186832792.1">
    <property type="nucleotide sequence ID" value="NZ_JAEQMG010000048.1"/>
</dbReference>
<comment type="caution">
    <text evidence="3">The sequence shown here is derived from an EMBL/GenBank/DDBJ whole genome shotgun (WGS) entry which is preliminary data.</text>
</comment>
<feature type="domain" description="Glycosyl transferase family 1" evidence="1">
    <location>
        <begin position="206"/>
        <end position="366"/>
    </location>
</feature>
<dbReference type="PANTHER" id="PTHR45947">
    <property type="entry name" value="SULFOQUINOVOSYL TRANSFERASE SQD2"/>
    <property type="match status" value="1"/>
</dbReference>
<gene>
    <name evidence="3" type="ORF">JKK62_06005</name>
</gene>
<sequence>MINPEKIRSAQFVDSYYPLVDGVILAVHNYAELMNRKSYSCVVCPRYYQSFDDSSLGYEVFRTGSLRMPITEYALPTPKLDSKIKTLLQNRYLDIFHAHSPFTEGTFASAYAKKLGIPCVATFHSKYYDDVINITGSKTLAKIVTAKIVRFYNTVDSVWTVSDGAADVLRSYGYHGDITIMKNGTTYTMPEDPDALRKKAAETFMVPTDKKILLYVGQQRWHKNLKLVLDTFRLLCDRDSDYRLLMIGDGYDEKAIKEYADSLRFPEGYVRFLGRINDRSLLSGMYLLSDLFFFPSMYDTSGLVVREAASLGVPTLFTDGSTASEAIVKDVSGFTADENKVSMFREILRIFSTPGLLQKVGEGARKEIATTWEEIVPDVMDKYAQVIEQYRFKHKS</sequence>
<evidence type="ECO:0000313" key="3">
    <source>
        <dbReference type="EMBL" id="MBK6088211.1"/>
    </source>
</evidence>
<dbReference type="SUPFAM" id="SSF53756">
    <property type="entry name" value="UDP-Glycosyltransferase/glycogen phosphorylase"/>
    <property type="match status" value="1"/>
</dbReference>
<dbReference type="PANTHER" id="PTHR45947:SF3">
    <property type="entry name" value="SULFOQUINOVOSYL TRANSFERASE SQD2"/>
    <property type="match status" value="1"/>
</dbReference>
<dbReference type="GO" id="GO:0016757">
    <property type="term" value="F:glycosyltransferase activity"/>
    <property type="evidence" value="ECO:0007669"/>
    <property type="project" value="InterPro"/>
</dbReference>
<protein>
    <submittedName>
        <fullName evidence="3">Glycosyltransferase</fullName>
    </submittedName>
</protein>
<keyword evidence="4" id="KW-1185">Reference proteome</keyword>
<dbReference type="Pfam" id="PF00534">
    <property type="entry name" value="Glycos_transf_1"/>
    <property type="match status" value="1"/>
</dbReference>
<dbReference type="Proteomes" id="UP000633365">
    <property type="component" value="Unassembled WGS sequence"/>
</dbReference>
<name>A0A934TZ85_9FIRM</name>
<dbReference type="InterPro" id="IPR050194">
    <property type="entry name" value="Glycosyltransferase_grp1"/>
</dbReference>
<dbReference type="InterPro" id="IPR001296">
    <property type="entry name" value="Glyco_trans_1"/>
</dbReference>
<evidence type="ECO:0000313" key="4">
    <source>
        <dbReference type="Proteomes" id="UP000633365"/>
    </source>
</evidence>
<dbReference type="AlphaFoldDB" id="A0A934TZ85"/>
<reference evidence="3" key="1">
    <citation type="submission" date="2021-01" db="EMBL/GenBank/DDBJ databases">
        <title>Genome public.</title>
        <authorList>
            <person name="Liu C."/>
            <person name="Sun Q."/>
        </authorList>
    </citation>
    <scope>NUCLEOTIDE SEQUENCE</scope>
    <source>
        <strain evidence="3">M6</strain>
    </source>
</reference>
<accession>A0A934TZ85</accession>
<dbReference type="Gene3D" id="3.40.50.2000">
    <property type="entry name" value="Glycogen Phosphorylase B"/>
    <property type="match status" value="2"/>
</dbReference>
<proteinExistence type="predicted"/>
<organism evidence="3 4">
    <name type="scientific">Ruminococcus difficilis</name>
    <dbReference type="NCBI Taxonomy" id="2763069"/>
    <lineage>
        <taxon>Bacteria</taxon>
        <taxon>Bacillati</taxon>
        <taxon>Bacillota</taxon>
        <taxon>Clostridia</taxon>
        <taxon>Eubacteriales</taxon>
        <taxon>Oscillospiraceae</taxon>
        <taxon>Ruminococcus</taxon>
    </lineage>
</organism>
<evidence type="ECO:0000259" key="1">
    <source>
        <dbReference type="Pfam" id="PF00534"/>
    </source>
</evidence>
<dbReference type="InterPro" id="IPR028098">
    <property type="entry name" value="Glyco_trans_4-like_N"/>
</dbReference>
<evidence type="ECO:0000259" key="2">
    <source>
        <dbReference type="Pfam" id="PF13439"/>
    </source>
</evidence>
<dbReference type="Pfam" id="PF13439">
    <property type="entry name" value="Glyco_transf_4"/>
    <property type="match status" value="1"/>
</dbReference>
<dbReference type="EMBL" id="JAEQMG010000048">
    <property type="protein sequence ID" value="MBK6088211.1"/>
    <property type="molecule type" value="Genomic_DNA"/>
</dbReference>
<feature type="domain" description="Glycosyltransferase subfamily 4-like N-terminal" evidence="2">
    <location>
        <begin position="27"/>
        <end position="184"/>
    </location>
</feature>